<organism evidence="8 9">
    <name type="scientific">Luteitalea pratensis</name>
    <dbReference type="NCBI Taxonomy" id="1855912"/>
    <lineage>
        <taxon>Bacteria</taxon>
        <taxon>Pseudomonadati</taxon>
        <taxon>Acidobacteriota</taxon>
        <taxon>Vicinamibacteria</taxon>
        <taxon>Vicinamibacterales</taxon>
        <taxon>Vicinamibacteraceae</taxon>
        <taxon>Luteitalea</taxon>
    </lineage>
</organism>
<evidence type="ECO:0000256" key="3">
    <source>
        <dbReference type="ARBA" id="ARBA00022490"/>
    </source>
</evidence>
<dbReference type="GO" id="GO:0005975">
    <property type="term" value="P:carbohydrate metabolic process"/>
    <property type="evidence" value="ECO:0007669"/>
    <property type="project" value="InterPro"/>
</dbReference>
<proteinExistence type="inferred from homology"/>
<dbReference type="Pfam" id="PF13242">
    <property type="entry name" value="Hydrolase_like"/>
    <property type="match status" value="1"/>
</dbReference>
<keyword evidence="3" id="KW-0963">Cytoplasm</keyword>
<keyword evidence="4" id="KW-0479">Metal-binding</keyword>
<dbReference type="EMBL" id="CP015136">
    <property type="protein sequence ID" value="AMY11702.1"/>
    <property type="molecule type" value="Genomic_DNA"/>
</dbReference>
<dbReference type="PANTHER" id="PTHR42891:SF1">
    <property type="entry name" value="D-GLYCERO-BETA-D-MANNO-HEPTOSE-1,7-BISPHOSPHATE 7-PHOSPHATASE"/>
    <property type="match status" value="1"/>
</dbReference>
<evidence type="ECO:0000256" key="7">
    <source>
        <dbReference type="ARBA" id="ARBA00031828"/>
    </source>
</evidence>
<evidence type="ECO:0000256" key="6">
    <source>
        <dbReference type="ARBA" id="ARBA00023277"/>
    </source>
</evidence>
<dbReference type="KEGG" id="abac:LuPra_04960"/>
<dbReference type="PATRIC" id="fig|1813736.3.peg.5215"/>
<dbReference type="GO" id="GO:0005737">
    <property type="term" value="C:cytoplasm"/>
    <property type="evidence" value="ECO:0007669"/>
    <property type="project" value="UniProtKB-SubCell"/>
</dbReference>
<keyword evidence="6" id="KW-0119">Carbohydrate metabolism</keyword>
<dbReference type="InterPro" id="IPR023214">
    <property type="entry name" value="HAD_sf"/>
</dbReference>
<dbReference type="Gene3D" id="3.40.50.1000">
    <property type="entry name" value="HAD superfamily/HAD-like"/>
    <property type="match status" value="1"/>
</dbReference>
<dbReference type="SUPFAM" id="SSF56784">
    <property type="entry name" value="HAD-like"/>
    <property type="match status" value="1"/>
</dbReference>
<evidence type="ECO:0000313" key="9">
    <source>
        <dbReference type="Proteomes" id="UP000076079"/>
    </source>
</evidence>
<evidence type="ECO:0000256" key="1">
    <source>
        <dbReference type="ARBA" id="ARBA00004496"/>
    </source>
</evidence>
<dbReference type="NCBIfam" id="TIGR01662">
    <property type="entry name" value="HAD-SF-IIIA"/>
    <property type="match status" value="1"/>
</dbReference>
<keyword evidence="5 8" id="KW-0378">Hydrolase</keyword>
<dbReference type="InterPro" id="IPR004446">
    <property type="entry name" value="Heptose_bisP_phosphatase"/>
</dbReference>
<evidence type="ECO:0000313" key="8">
    <source>
        <dbReference type="EMBL" id="AMY11702.1"/>
    </source>
</evidence>
<dbReference type="NCBIfam" id="TIGR01656">
    <property type="entry name" value="Histidinol-ppas"/>
    <property type="match status" value="1"/>
</dbReference>
<keyword evidence="9" id="KW-1185">Reference proteome</keyword>
<name>A0A143PSY2_LUTPR</name>
<evidence type="ECO:0000256" key="2">
    <source>
        <dbReference type="ARBA" id="ARBA00005628"/>
    </source>
</evidence>
<dbReference type="InterPro" id="IPR006543">
    <property type="entry name" value="Histidinol-phos"/>
</dbReference>
<sequence>MAPEGAAALFLDRDGVVNVDHGYVSRPEDCTFVDGIFELGRAANGAGLALVIVTNQAGIGRGFYSETDFRLFMEWVAEAFADEGCQLSAVYYCPHHPVDGIGAYRGECPCRKPAPGMLLRAAKDLSLNVTRSVLVGDKSTDIEAGMAAGVPRLYLLSPDEPAGRATRLATLRDLAVDLGTREDAGWSPPVYGDRALVRRACP</sequence>
<evidence type="ECO:0000256" key="4">
    <source>
        <dbReference type="ARBA" id="ARBA00022723"/>
    </source>
</evidence>
<dbReference type="CDD" id="cd07503">
    <property type="entry name" value="HAD_HisB-N"/>
    <property type="match status" value="1"/>
</dbReference>
<dbReference type="PANTHER" id="PTHR42891">
    <property type="entry name" value="D-GLYCERO-BETA-D-MANNO-HEPTOSE-1,7-BISPHOSPHATE 7-PHOSPHATASE"/>
    <property type="match status" value="1"/>
</dbReference>
<comment type="subcellular location">
    <subcellularLocation>
        <location evidence="1">Cytoplasm</location>
    </subcellularLocation>
</comment>
<dbReference type="InterPro" id="IPR006549">
    <property type="entry name" value="HAD-SF_hydro_IIIA"/>
</dbReference>
<protein>
    <recommendedName>
        <fullName evidence="7">D,D-heptose 1,7-bisphosphate phosphatase</fullName>
    </recommendedName>
</protein>
<evidence type="ECO:0000256" key="5">
    <source>
        <dbReference type="ARBA" id="ARBA00022801"/>
    </source>
</evidence>
<reference evidence="9" key="2">
    <citation type="submission" date="2016-04" db="EMBL/GenBank/DDBJ databases">
        <title>First Complete Genome Sequence of a Subdivision 6 Acidobacterium.</title>
        <authorList>
            <person name="Huang S."/>
            <person name="Vieira S."/>
            <person name="Bunk B."/>
            <person name="Riedel T."/>
            <person name="Sproeer C."/>
            <person name="Overmann J."/>
        </authorList>
    </citation>
    <scope>NUCLEOTIDE SEQUENCE [LARGE SCALE GENOMIC DNA]</scope>
    <source>
        <strain evidence="9">DSM 100886 HEG_-6_39</strain>
    </source>
</reference>
<reference evidence="8 9" key="1">
    <citation type="journal article" date="2016" name="Genome Announc.">
        <title>First Complete Genome Sequence of a Subdivision 6 Acidobacterium Strain.</title>
        <authorList>
            <person name="Huang S."/>
            <person name="Vieira S."/>
            <person name="Bunk B."/>
            <person name="Riedel T."/>
            <person name="Sproer C."/>
            <person name="Overmann J."/>
        </authorList>
    </citation>
    <scope>NUCLEOTIDE SEQUENCE [LARGE SCALE GENOMIC DNA]</scope>
    <source>
        <strain evidence="9">DSM 100886 HEG_-6_39</strain>
    </source>
</reference>
<dbReference type="InterPro" id="IPR036412">
    <property type="entry name" value="HAD-like_sf"/>
</dbReference>
<comment type="similarity">
    <text evidence="2">Belongs to the GmhB family.</text>
</comment>
<dbReference type="Proteomes" id="UP000076079">
    <property type="component" value="Chromosome"/>
</dbReference>
<accession>A0A143PSY2</accession>
<dbReference type="GO" id="GO:0016791">
    <property type="term" value="F:phosphatase activity"/>
    <property type="evidence" value="ECO:0007669"/>
    <property type="project" value="InterPro"/>
</dbReference>
<dbReference type="RefSeq" id="WP_110173225.1">
    <property type="nucleotide sequence ID" value="NZ_CP015136.1"/>
</dbReference>
<dbReference type="OrthoDB" id="9801899at2"/>
<dbReference type="STRING" id="1855912.LuPra_04960"/>
<gene>
    <name evidence="8" type="primary">gmhB</name>
    <name evidence="8" type="ORF">LuPra_04960</name>
</gene>
<dbReference type="AlphaFoldDB" id="A0A143PSY2"/>
<dbReference type="GO" id="GO:0046872">
    <property type="term" value="F:metal ion binding"/>
    <property type="evidence" value="ECO:0007669"/>
    <property type="project" value="UniProtKB-KW"/>
</dbReference>
<dbReference type="NCBIfam" id="TIGR00213">
    <property type="entry name" value="GmhB_yaeD"/>
    <property type="match status" value="1"/>
</dbReference>